<organism evidence="2 3">
    <name type="scientific">Lutibacter profundi</name>
    <dbReference type="NCBI Taxonomy" id="1622118"/>
    <lineage>
        <taxon>Bacteria</taxon>
        <taxon>Pseudomonadati</taxon>
        <taxon>Bacteroidota</taxon>
        <taxon>Flavobacteriia</taxon>
        <taxon>Flavobacteriales</taxon>
        <taxon>Flavobacteriaceae</taxon>
        <taxon>Lutibacter</taxon>
    </lineage>
</organism>
<dbReference type="AlphaFoldDB" id="A0A0X8G5W1"/>
<evidence type="ECO:0000259" key="1">
    <source>
        <dbReference type="Pfam" id="PF14289"/>
    </source>
</evidence>
<name>A0A0X8G5W1_9FLAO</name>
<reference evidence="3" key="1">
    <citation type="submission" date="2015-12" db="EMBL/GenBank/DDBJ databases">
        <title>Complete genome sequence of Lutibacter profundus strain LP1.</title>
        <authorList>
            <person name="Wissuwa J."/>
            <person name="Le Moine Bauer S."/>
            <person name="Stokke R."/>
            <person name="Dahle H."/>
            <person name="Steen I.H."/>
        </authorList>
    </citation>
    <scope>NUCLEOTIDE SEQUENCE [LARGE SCALE GENOMIC DNA]</scope>
    <source>
        <strain evidence="3">LP1</strain>
    </source>
</reference>
<keyword evidence="3" id="KW-1185">Reference proteome</keyword>
<evidence type="ECO:0000313" key="3">
    <source>
        <dbReference type="Proteomes" id="UP000059672"/>
    </source>
</evidence>
<gene>
    <name evidence="2" type="ORF">Lupro_04865</name>
</gene>
<dbReference type="STRING" id="1622118.Lupro_04865"/>
<feature type="domain" description="DUF4369" evidence="1">
    <location>
        <begin position="26"/>
        <end position="120"/>
    </location>
</feature>
<reference evidence="2 3" key="2">
    <citation type="journal article" date="2016" name="Int. J. Syst. Evol. Microbiol.">
        <title>Lutibacter profundi sp. nov., isolated from a deep-sea hydrothermal system on the Arctic Mid-Ocean Ridge and emended description of the genus Lutibacter.</title>
        <authorList>
            <person name="Le Moine Bauer S."/>
            <person name="Roalkvam I."/>
            <person name="Steen I.H."/>
            <person name="Dahle H."/>
        </authorList>
    </citation>
    <scope>NUCLEOTIDE SEQUENCE [LARGE SCALE GENOMIC DNA]</scope>
    <source>
        <strain evidence="2 3">LP1</strain>
    </source>
</reference>
<evidence type="ECO:0000313" key="2">
    <source>
        <dbReference type="EMBL" id="AMC10610.1"/>
    </source>
</evidence>
<dbReference type="KEGG" id="lut:Lupro_04865"/>
<accession>A0A0X8G5W1</accession>
<protein>
    <submittedName>
        <fullName evidence="2">Thiol:disulfide interchange protein</fullName>
    </submittedName>
</protein>
<sequence>MKKIISCIVIVSLLISCGESKKGSLTVKGNIRGLKKGTVYLQKFKDTLLVSVDSVQLNGDSNFILVDNIENPEIYYVTLNKNANQKIPFFGEKGEITITSKLDKFQTAAKISGSLNQELLDEYNAMAKKFSGKQLDLIKEKFEAQKNNDTALISKIKKEETSLIRRKYYYTTNFAVNNAKFEVAPYIALTELYYANIKLLDTVNNSLSKKVKASKYGKELNEFIEGIKKNEK</sequence>
<dbReference type="InterPro" id="IPR025380">
    <property type="entry name" value="DUF4369"/>
</dbReference>
<proteinExistence type="predicted"/>
<dbReference type="OrthoDB" id="1143206at2"/>
<dbReference type="EMBL" id="CP013355">
    <property type="protein sequence ID" value="AMC10610.1"/>
    <property type="molecule type" value="Genomic_DNA"/>
</dbReference>
<dbReference type="Proteomes" id="UP000059672">
    <property type="component" value="Chromosome"/>
</dbReference>
<dbReference type="Pfam" id="PF14289">
    <property type="entry name" value="DUF4369"/>
    <property type="match status" value="1"/>
</dbReference>
<dbReference type="PROSITE" id="PS51257">
    <property type="entry name" value="PROKAR_LIPOPROTEIN"/>
    <property type="match status" value="1"/>
</dbReference>
<dbReference type="RefSeq" id="WP_068206794.1">
    <property type="nucleotide sequence ID" value="NZ_CP013355.1"/>
</dbReference>